<dbReference type="STRING" id="326427.Cagg_3284"/>
<dbReference type="KEGG" id="cag:Cagg_3284"/>
<evidence type="ECO:0000313" key="2">
    <source>
        <dbReference type="EMBL" id="ACL26137.1"/>
    </source>
</evidence>
<dbReference type="eggNOG" id="COG5295">
    <property type="taxonomic scope" value="Bacteria"/>
</dbReference>
<dbReference type="AlphaFoldDB" id="B8G883"/>
<protein>
    <submittedName>
        <fullName evidence="2">Uncharacterized protein</fullName>
    </submittedName>
</protein>
<gene>
    <name evidence="2" type="ordered locus">Cagg_3284</name>
</gene>
<feature type="region of interest" description="Disordered" evidence="1">
    <location>
        <begin position="205"/>
        <end position="251"/>
    </location>
</feature>
<organism evidence="2 3">
    <name type="scientific">Chloroflexus aggregans (strain MD-66 / DSM 9485)</name>
    <dbReference type="NCBI Taxonomy" id="326427"/>
    <lineage>
        <taxon>Bacteria</taxon>
        <taxon>Bacillati</taxon>
        <taxon>Chloroflexota</taxon>
        <taxon>Chloroflexia</taxon>
        <taxon>Chloroflexales</taxon>
        <taxon>Chloroflexineae</taxon>
        <taxon>Chloroflexaceae</taxon>
        <taxon>Chloroflexus</taxon>
    </lineage>
</organism>
<keyword evidence="3" id="KW-1185">Reference proteome</keyword>
<evidence type="ECO:0000313" key="3">
    <source>
        <dbReference type="Proteomes" id="UP000002508"/>
    </source>
</evidence>
<dbReference type="HOGENOM" id="CLU_1105602_0_0_0"/>
<dbReference type="EMBL" id="CP001337">
    <property type="protein sequence ID" value="ACL26137.1"/>
    <property type="molecule type" value="Genomic_DNA"/>
</dbReference>
<sequence length="251" mass="27936">MKNVTLLVTILLYVDLAGTAGLGRARNLQAPAGTGFTYQGRLTDGGAPANGAYDSTFTLYDDPTAGTQVGSTVTKDNVNVSDSLFTVTLDFGDVFDGTALYLEIGVRPGSDTGAYTTLTPRQPLTAAPYAAYPARPVERVDRHPGRLCRWGGQRHHLHGRDGAVLKRQPVQPCHILPTAANLYQWSGGPVERQRLDVRFWRERRHHRRHRGNGIDRRRREGRCHSRGVYHLPSAPRERRRPGRSLSQSHQR</sequence>
<dbReference type="Proteomes" id="UP000002508">
    <property type="component" value="Chromosome"/>
</dbReference>
<accession>B8G883</accession>
<reference evidence="2" key="1">
    <citation type="submission" date="2008-12" db="EMBL/GenBank/DDBJ databases">
        <title>Complete sequence of Chloroflexus aggregans DSM 9485.</title>
        <authorList>
            <consortium name="US DOE Joint Genome Institute"/>
            <person name="Lucas S."/>
            <person name="Copeland A."/>
            <person name="Lapidus A."/>
            <person name="Glavina del Rio T."/>
            <person name="Dalin E."/>
            <person name="Tice H."/>
            <person name="Pitluck S."/>
            <person name="Foster B."/>
            <person name="Larimer F."/>
            <person name="Land M."/>
            <person name="Hauser L."/>
            <person name="Kyrpides N."/>
            <person name="Mikhailova N."/>
            <person name="Bryant D."/>
            <person name="Richardson P."/>
        </authorList>
    </citation>
    <scope>NUCLEOTIDE SEQUENCE</scope>
    <source>
        <strain evidence="2">DSM 9485</strain>
    </source>
</reference>
<proteinExistence type="predicted"/>
<evidence type="ECO:0000256" key="1">
    <source>
        <dbReference type="SAM" id="MobiDB-lite"/>
    </source>
</evidence>
<name>B8G883_CHLAD</name>